<sequence length="149" mass="16894">MEDAHGWMIHYLNGVPPVRNVHPQRAGGGDNPYASCACRAHLRDLYASALLCSGEPQTCMITTDNRSRAWFSTSLVISEFPAMMRRADRRCMSKGARWRPRAPPHRSCEQGGHGVKRRWKAAQRDEAHPRPYFALLPIQEVCVTLPTRK</sequence>
<reference evidence="2 3" key="1">
    <citation type="journal article" date="2018" name="Biotechnol. Biofuels">
        <title>Integrative visual omics of the white-rot fungus Polyporus brumalis exposes the biotechnological potential of its oxidative enzymes for delignifying raw plant biomass.</title>
        <authorList>
            <person name="Miyauchi S."/>
            <person name="Rancon A."/>
            <person name="Drula E."/>
            <person name="Hage H."/>
            <person name="Chaduli D."/>
            <person name="Favel A."/>
            <person name="Grisel S."/>
            <person name="Henrissat B."/>
            <person name="Herpoel-Gimbert I."/>
            <person name="Ruiz-Duenas F.J."/>
            <person name="Chevret D."/>
            <person name="Hainaut M."/>
            <person name="Lin J."/>
            <person name="Wang M."/>
            <person name="Pangilinan J."/>
            <person name="Lipzen A."/>
            <person name="Lesage-Meessen L."/>
            <person name="Navarro D."/>
            <person name="Riley R."/>
            <person name="Grigoriev I.V."/>
            <person name="Zhou S."/>
            <person name="Raouche S."/>
            <person name="Rosso M.N."/>
        </authorList>
    </citation>
    <scope>NUCLEOTIDE SEQUENCE [LARGE SCALE GENOMIC DNA]</scope>
    <source>
        <strain evidence="2 3">BRFM 1820</strain>
    </source>
</reference>
<dbReference type="EMBL" id="KZ857384">
    <property type="protein sequence ID" value="RDX54585.1"/>
    <property type="molecule type" value="Genomic_DNA"/>
</dbReference>
<proteinExistence type="predicted"/>
<keyword evidence="3" id="KW-1185">Reference proteome</keyword>
<accession>A0A371DPW7</accession>
<organism evidence="2 3">
    <name type="scientific">Lentinus brumalis</name>
    <dbReference type="NCBI Taxonomy" id="2498619"/>
    <lineage>
        <taxon>Eukaryota</taxon>
        <taxon>Fungi</taxon>
        <taxon>Dikarya</taxon>
        <taxon>Basidiomycota</taxon>
        <taxon>Agaricomycotina</taxon>
        <taxon>Agaricomycetes</taxon>
        <taxon>Polyporales</taxon>
        <taxon>Polyporaceae</taxon>
        <taxon>Lentinus</taxon>
    </lineage>
</organism>
<protein>
    <submittedName>
        <fullName evidence="2">Uncharacterized protein</fullName>
    </submittedName>
</protein>
<dbReference type="AlphaFoldDB" id="A0A371DPW7"/>
<evidence type="ECO:0000313" key="3">
    <source>
        <dbReference type="Proteomes" id="UP000256964"/>
    </source>
</evidence>
<gene>
    <name evidence="2" type="ORF">OH76DRAFT_978186</name>
</gene>
<evidence type="ECO:0000313" key="2">
    <source>
        <dbReference type="EMBL" id="RDX54585.1"/>
    </source>
</evidence>
<dbReference type="Proteomes" id="UP000256964">
    <property type="component" value="Unassembled WGS sequence"/>
</dbReference>
<feature type="region of interest" description="Disordered" evidence="1">
    <location>
        <begin position="95"/>
        <end position="114"/>
    </location>
</feature>
<evidence type="ECO:0000256" key="1">
    <source>
        <dbReference type="SAM" id="MobiDB-lite"/>
    </source>
</evidence>
<name>A0A371DPW7_9APHY</name>